<keyword evidence="2" id="KW-1185">Reference proteome</keyword>
<accession>A0ABY6GBH2</accession>
<proteinExistence type="predicted"/>
<name>A0ABY6GBH2_9BURK</name>
<dbReference type="Proteomes" id="UP001162800">
    <property type="component" value="Chromosome"/>
</dbReference>
<organism evidence="1 2">
    <name type="scientific">Comamonas endophytica</name>
    <dbReference type="NCBI Taxonomy" id="2949090"/>
    <lineage>
        <taxon>Bacteria</taxon>
        <taxon>Pseudomonadati</taxon>
        <taxon>Pseudomonadota</taxon>
        <taxon>Betaproteobacteria</taxon>
        <taxon>Burkholderiales</taxon>
        <taxon>Comamonadaceae</taxon>
        <taxon>Comamonas</taxon>
    </lineage>
</organism>
<reference evidence="1" key="1">
    <citation type="submission" date="2022-09" db="EMBL/GenBank/DDBJ databases">
        <title>The complete genome of Acidovorax sp. 5MLIR.</title>
        <authorList>
            <person name="Liu L."/>
            <person name="Yue J."/>
            <person name="Yang F."/>
            <person name="Yuan J."/>
            <person name="Li L."/>
        </authorList>
    </citation>
    <scope>NUCLEOTIDE SEQUENCE</scope>
    <source>
        <strain evidence="1">5MLIR</strain>
    </source>
</reference>
<protein>
    <submittedName>
        <fullName evidence="1">Uncharacterized protein</fullName>
    </submittedName>
</protein>
<sequence length="106" mass="11551">MAVTVGLVSAIVLGYLLNWYLEARDTREMQQAQSKVYRHYLRSTPVQPPEPMPEAIATRLAVREQLLAHPGVTPGPGFAAPGVQSTGKVIVDAIDQAQERQKSAGR</sequence>
<evidence type="ECO:0000313" key="1">
    <source>
        <dbReference type="EMBL" id="UYG51887.1"/>
    </source>
</evidence>
<gene>
    <name evidence="1" type="ORF">M9799_01135</name>
</gene>
<dbReference type="EMBL" id="CP106881">
    <property type="protein sequence ID" value="UYG51887.1"/>
    <property type="molecule type" value="Genomic_DNA"/>
</dbReference>
<dbReference type="RefSeq" id="WP_231042585.1">
    <property type="nucleotide sequence ID" value="NZ_CP106881.1"/>
</dbReference>
<evidence type="ECO:0000313" key="2">
    <source>
        <dbReference type="Proteomes" id="UP001162800"/>
    </source>
</evidence>